<evidence type="ECO:0000256" key="2">
    <source>
        <dbReference type="ARBA" id="ARBA00023043"/>
    </source>
</evidence>
<dbReference type="InterPro" id="IPR002110">
    <property type="entry name" value="Ankyrin_rpt"/>
</dbReference>
<dbReference type="SUPFAM" id="SSF48403">
    <property type="entry name" value="Ankyrin repeat"/>
    <property type="match status" value="1"/>
</dbReference>
<dbReference type="Proteomes" id="UP000002498">
    <property type="component" value="Unassembled WGS sequence"/>
</dbReference>
<evidence type="ECO:0000256" key="3">
    <source>
        <dbReference type="PROSITE-ProRule" id="PRU00023"/>
    </source>
</evidence>
<dbReference type="KEGG" id="maj:MAA_10249"/>
<comment type="caution">
    <text evidence="5">The sequence shown here is derived from an EMBL/GenBank/DDBJ whole genome shotgun (WGS) entry which is preliminary data.</text>
</comment>
<evidence type="ECO:0000313" key="6">
    <source>
        <dbReference type="Proteomes" id="UP000002498"/>
    </source>
</evidence>
<dbReference type="AlphaFoldDB" id="E9FDA0"/>
<sequence>MELANLPTELLLHIAKALDRDRDIYALCRTSRGFYSLTVDYLYRHNATAPNIETSAILWAAKHGRVLTAEKALLAGVDVNTPQGPSGTLPLVEAVRFGNALMVRLLLAKGADPNAPDARGKTVFWHAIKFGCPAILEMLLDKGAARPRHPNGNPALVQAARKGHAAVVKVLLAHGGGSDIKADPGLGESAMLAAVAKGHADVVQVLLDAGVYICTRDSVGNTLLVQAAFRGHDDVVDVLMRNGVALASSREWPARAGHPS</sequence>
<proteinExistence type="predicted"/>
<dbReference type="Pfam" id="PF12937">
    <property type="entry name" value="F-box-like"/>
    <property type="match status" value="1"/>
</dbReference>
<evidence type="ECO:0000256" key="1">
    <source>
        <dbReference type="ARBA" id="ARBA00022737"/>
    </source>
</evidence>
<feature type="repeat" description="ANK" evidence="3">
    <location>
        <begin position="186"/>
        <end position="218"/>
    </location>
</feature>
<dbReference type="InterPro" id="IPR036770">
    <property type="entry name" value="Ankyrin_rpt-contain_sf"/>
</dbReference>
<name>E9FDA0_METRA</name>
<dbReference type="PANTHER" id="PTHR24171:SF10">
    <property type="entry name" value="ANKYRIN REPEAT DOMAIN-CONTAINING PROTEIN 29-LIKE"/>
    <property type="match status" value="1"/>
</dbReference>
<dbReference type="PROSITE" id="PS50088">
    <property type="entry name" value="ANK_REPEAT"/>
    <property type="match status" value="3"/>
</dbReference>
<reference evidence="5 6" key="1">
    <citation type="journal article" date="2011" name="PLoS Genet.">
        <title>Genome sequencing and comparative transcriptomics of the model entomopathogenic fungi Metarhizium anisopliae and M. acridum.</title>
        <authorList>
            <person name="Gao Q."/>
            <person name="Jin K."/>
            <person name="Ying S.H."/>
            <person name="Zhang Y."/>
            <person name="Xiao G."/>
            <person name="Shang Y."/>
            <person name="Duan Z."/>
            <person name="Hu X."/>
            <person name="Xie X.Q."/>
            <person name="Zhou G."/>
            <person name="Peng G."/>
            <person name="Luo Z."/>
            <person name="Huang W."/>
            <person name="Wang B."/>
            <person name="Fang W."/>
            <person name="Wang S."/>
            <person name="Zhong Y."/>
            <person name="Ma L.J."/>
            <person name="St Leger R.J."/>
            <person name="Zhao G.P."/>
            <person name="Pei Y."/>
            <person name="Feng M.G."/>
            <person name="Xia Y."/>
            <person name="Wang C."/>
        </authorList>
    </citation>
    <scope>NUCLEOTIDE SEQUENCE [LARGE SCALE GENOMIC DNA]</scope>
    <source>
        <strain evidence="6">ARSEF 23 / ATCC MYA-3075</strain>
    </source>
</reference>
<gene>
    <name evidence="5" type="ORF">MAA_10249</name>
</gene>
<dbReference type="SMART" id="SM00248">
    <property type="entry name" value="ANK"/>
    <property type="match status" value="6"/>
</dbReference>
<dbReference type="PANTHER" id="PTHR24171">
    <property type="entry name" value="ANKYRIN REPEAT DOMAIN-CONTAINING PROTEIN 39-RELATED"/>
    <property type="match status" value="1"/>
</dbReference>
<organism evidence="5 6">
    <name type="scientific">Metarhizium robertsii (strain ARSEF 23 / ATCC MYA-3075)</name>
    <name type="common">Metarhizium anisopliae (strain ARSEF 23)</name>
    <dbReference type="NCBI Taxonomy" id="655844"/>
    <lineage>
        <taxon>Eukaryota</taxon>
        <taxon>Fungi</taxon>
        <taxon>Dikarya</taxon>
        <taxon>Ascomycota</taxon>
        <taxon>Pezizomycotina</taxon>
        <taxon>Sordariomycetes</taxon>
        <taxon>Hypocreomycetidae</taxon>
        <taxon>Hypocreales</taxon>
        <taxon>Clavicipitaceae</taxon>
        <taxon>Metarhizium</taxon>
    </lineage>
</organism>
<dbReference type="RefSeq" id="XP_007826438.1">
    <property type="nucleotide sequence ID" value="XM_007828247.1"/>
</dbReference>
<dbReference type="InterPro" id="IPR001810">
    <property type="entry name" value="F-box_dom"/>
</dbReference>
<dbReference type="OrthoDB" id="20872at2759"/>
<dbReference type="Pfam" id="PF12796">
    <property type="entry name" value="Ank_2"/>
    <property type="match status" value="1"/>
</dbReference>
<evidence type="ECO:0000259" key="4">
    <source>
        <dbReference type="Pfam" id="PF12937"/>
    </source>
</evidence>
<dbReference type="Pfam" id="PF13637">
    <property type="entry name" value="Ank_4"/>
    <property type="match status" value="1"/>
</dbReference>
<protein>
    <recommendedName>
        <fullName evidence="4">F-box domain-containing protein</fullName>
    </recommendedName>
</protein>
<feature type="repeat" description="ANK" evidence="3">
    <location>
        <begin position="86"/>
        <end position="118"/>
    </location>
</feature>
<keyword evidence="1" id="KW-0677">Repeat</keyword>
<dbReference type="SUPFAM" id="SSF81383">
    <property type="entry name" value="F-box domain"/>
    <property type="match status" value="1"/>
</dbReference>
<keyword evidence="2 3" id="KW-0040">ANK repeat</keyword>
<accession>E9FDA0</accession>
<evidence type="ECO:0000313" key="5">
    <source>
        <dbReference type="EMBL" id="EFY94304.1"/>
    </source>
</evidence>
<dbReference type="Gene3D" id="1.25.40.20">
    <property type="entry name" value="Ankyrin repeat-containing domain"/>
    <property type="match status" value="2"/>
</dbReference>
<dbReference type="GeneID" id="19264535"/>
<dbReference type="HOGENOM" id="CLU_000134_48_0_1"/>
<dbReference type="EMBL" id="ADNJ02000024">
    <property type="protein sequence ID" value="EFY94304.1"/>
    <property type="molecule type" value="Genomic_DNA"/>
</dbReference>
<keyword evidence="6" id="KW-1185">Reference proteome</keyword>
<feature type="domain" description="F-box" evidence="4">
    <location>
        <begin position="4"/>
        <end position="45"/>
    </location>
</feature>
<reference evidence="5 6" key="2">
    <citation type="journal article" date="2014" name="Proc. Natl. Acad. Sci. U.S.A.">
        <title>Trajectory and genomic determinants of fungal-pathogen speciation and host adaptation.</title>
        <authorList>
            <person name="Hu X."/>
            <person name="Xiao G."/>
            <person name="Zheng P."/>
            <person name="Shang Y."/>
            <person name="Su Y."/>
            <person name="Zhang X."/>
            <person name="Liu X."/>
            <person name="Zhan S."/>
            <person name="St Leger R.J."/>
            <person name="Wang C."/>
        </authorList>
    </citation>
    <scope>GENOME REANNOTATION</scope>
    <source>
        <strain evidence="6">ARSEF 23 / ATCC MYA-3075</strain>
    </source>
</reference>
<feature type="repeat" description="ANK" evidence="3">
    <location>
        <begin position="151"/>
        <end position="183"/>
    </location>
</feature>
<dbReference type="PROSITE" id="PS50297">
    <property type="entry name" value="ANK_REP_REGION"/>
    <property type="match status" value="3"/>
</dbReference>
<dbReference type="InterPro" id="IPR036047">
    <property type="entry name" value="F-box-like_dom_sf"/>
</dbReference>